<dbReference type="PANTHER" id="PTHR43194">
    <property type="entry name" value="HYDROLASE ALPHA/BETA FOLD FAMILY"/>
    <property type="match status" value="1"/>
</dbReference>
<keyword evidence="3" id="KW-1185">Reference proteome</keyword>
<reference evidence="3" key="1">
    <citation type="submission" date="2017-09" db="EMBL/GenBank/DDBJ databases">
        <authorList>
            <person name="Feng G."/>
            <person name="Zhu H."/>
        </authorList>
    </citation>
    <scope>NUCLEOTIDE SEQUENCE [LARGE SCALE GENOMIC DNA]</scope>
    <source>
        <strain evidence="3">1PNM-20</strain>
    </source>
</reference>
<feature type="domain" description="AB hydrolase-1" evidence="1">
    <location>
        <begin position="37"/>
        <end position="215"/>
    </location>
</feature>
<evidence type="ECO:0000259" key="1">
    <source>
        <dbReference type="Pfam" id="PF00561"/>
    </source>
</evidence>
<dbReference type="InterPro" id="IPR000073">
    <property type="entry name" value="AB_hydrolase_1"/>
</dbReference>
<organism evidence="2 3">
    <name type="scientific">Sphingomonas lenta</name>
    <dbReference type="NCBI Taxonomy" id="1141887"/>
    <lineage>
        <taxon>Bacteria</taxon>
        <taxon>Pseudomonadati</taxon>
        <taxon>Pseudomonadota</taxon>
        <taxon>Alphaproteobacteria</taxon>
        <taxon>Sphingomonadales</taxon>
        <taxon>Sphingomonadaceae</taxon>
        <taxon>Sphingomonas</taxon>
    </lineage>
</organism>
<dbReference type="AlphaFoldDB" id="A0A2A2SF00"/>
<proteinExistence type="predicted"/>
<protein>
    <submittedName>
        <fullName evidence="2">Alpha/beta hydrolase</fullName>
    </submittedName>
</protein>
<dbReference type="PRINTS" id="PR00111">
    <property type="entry name" value="ABHYDROLASE"/>
</dbReference>
<dbReference type="GO" id="GO:0016787">
    <property type="term" value="F:hydrolase activity"/>
    <property type="evidence" value="ECO:0007669"/>
    <property type="project" value="UniProtKB-KW"/>
</dbReference>
<sequence length="228" mass="24112">MTPLVLLPGLACDEGLWAPQLTALSGPADMRVADTLQDDSLPAMAARVLADAPDRFALAGLSMGGYLAFEIMRQAPERVQKLALLDTSARPDTPEQAEKRADTVAALDRIGMGGVMQAGLDTLLAAGASSELRRAVVAMGERVGADAYRRQQRAIAARPDSRPMLFQIAVPTLVLVGEEDALTPPAVAREMADAIPHATLVQVPGSGHLSTLERPDAVTAAMRDWLAR</sequence>
<dbReference type="InterPro" id="IPR029058">
    <property type="entry name" value="AB_hydrolase_fold"/>
</dbReference>
<dbReference type="OrthoDB" id="5491135at2"/>
<comment type="caution">
    <text evidence="2">The sequence shown here is derived from an EMBL/GenBank/DDBJ whole genome shotgun (WGS) entry which is preliminary data.</text>
</comment>
<dbReference type="InterPro" id="IPR050228">
    <property type="entry name" value="Carboxylesterase_BioH"/>
</dbReference>
<gene>
    <name evidence="2" type="ORF">CKY28_09130</name>
</gene>
<name>A0A2A2SF00_9SPHN</name>
<dbReference type="SUPFAM" id="SSF53474">
    <property type="entry name" value="alpha/beta-Hydrolases"/>
    <property type="match status" value="1"/>
</dbReference>
<dbReference type="RefSeq" id="WP_095998028.1">
    <property type="nucleotide sequence ID" value="NZ_NSLI01000003.1"/>
</dbReference>
<accession>A0A2A2SF00</accession>
<dbReference type="PANTHER" id="PTHR43194:SF2">
    <property type="entry name" value="PEROXISOMAL MEMBRANE PROTEIN LPX1"/>
    <property type="match status" value="1"/>
</dbReference>
<dbReference type="Gene3D" id="3.40.50.1820">
    <property type="entry name" value="alpha/beta hydrolase"/>
    <property type="match status" value="1"/>
</dbReference>
<evidence type="ECO:0000313" key="3">
    <source>
        <dbReference type="Proteomes" id="UP000218151"/>
    </source>
</evidence>
<evidence type="ECO:0000313" key="2">
    <source>
        <dbReference type="EMBL" id="PAX07785.1"/>
    </source>
</evidence>
<dbReference type="EMBL" id="NSLI01000003">
    <property type="protein sequence ID" value="PAX07785.1"/>
    <property type="molecule type" value="Genomic_DNA"/>
</dbReference>
<dbReference type="Proteomes" id="UP000218151">
    <property type="component" value="Unassembled WGS sequence"/>
</dbReference>
<keyword evidence="2" id="KW-0378">Hydrolase</keyword>
<dbReference type="Pfam" id="PF00561">
    <property type="entry name" value="Abhydrolase_1"/>
    <property type="match status" value="1"/>
</dbReference>